<protein>
    <submittedName>
        <fullName evidence="1">Uncharacterized protein</fullName>
    </submittedName>
</protein>
<dbReference type="Proteomes" id="UP000535182">
    <property type="component" value="Unassembled WGS sequence"/>
</dbReference>
<keyword evidence="2" id="KW-1185">Reference proteome</keyword>
<name>A0A9X0U4H0_9BACT</name>
<sequence length="96" mass="10625">MRRDLSLFALALLTCDLSLIGFGQGTTLSRPELQPAAEKTPQAQSEGAVIKRFVTERENRKTTYDAEMMVDGHAKDIQVAEDRSCFITSKTETCQG</sequence>
<dbReference type="EMBL" id="JACHEB010000006">
    <property type="protein sequence ID" value="MBB5329318.1"/>
    <property type="molecule type" value="Genomic_DNA"/>
</dbReference>
<evidence type="ECO:0000313" key="2">
    <source>
        <dbReference type="Proteomes" id="UP000535182"/>
    </source>
</evidence>
<dbReference type="AlphaFoldDB" id="A0A9X0U4H0"/>
<gene>
    <name evidence="1" type="ORF">HDF14_002936</name>
</gene>
<evidence type="ECO:0000313" key="1">
    <source>
        <dbReference type="EMBL" id="MBB5329318.1"/>
    </source>
</evidence>
<reference evidence="1 2" key="1">
    <citation type="submission" date="2020-08" db="EMBL/GenBank/DDBJ databases">
        <title>Genomic Encyclopedia of Type Strains, Phase IV (KMG-V): Genome sequencing to study the core and pangenomes of soil and plant-associated prokaryotes.</title>
        <authorList>
            <person name="Whitman W."/>
        </authorList>
    </citation>
    <scope>NUCLEOTIDE SEQUENCE [LARGE SCALE GENOMIC DNA]</scope>
    <source>
        <strain evidence="1 2">X5P2</strain>
    </source>
</reference>
<accession>A0A9X0U4H0</accession>
<comment type="caution">
    <text evidence="1">The sequence shown here is derived from an EMBL/GenBank/DDBJ whole genome shotgun (WGS) entry which is preliminary data.</text>
</comment>
<organism evidence="1 2">
    <name type="scientific">Tunturiibacter gelidiferens</name>
    <dbReference type="NCBI Taxonomy" id="3069689"/>
    <lineage>
        <taxon>Bacteria</taxon>
        <taxon>Pseudomonadati</taxon>
        <taxon>Acidobacteriota</taxon>
        <taxon>Terriglobia</taxon>
        <taxon>Terriglobales</taxon>
        <taxon>Acidobacteriaceae</taxon>
        <taxon>Tunturiibacter</taxon>
    </lineage>
</organism>
<proteinExistence type="predicted"/>